<dbReference type="Ensembl" id="ENSSSUT00005035028.1">
    <property type="protein sequence ID" value="ENSSSUP00005030689.1"/>
    <property type="gene ID" value="ENSSSUG00005019826.1"/>
</dbReference>
<protein>
    <submittedName>
        <fullName evidence="1">Uncharacterized protein</fullName>
    </submittedName>
</protein>
<dbReference type="Proteomes" id="UP000472268">
    <property type="component" value="Chromosome 15"/>
</dbReference>
<dbReference type="InterPro" id="IPR022179">
    <property type="entry name" value="CFAP276"/>
</dbReference>
<keyword evidence="2" id="KW-1185">Reference proteome</keyword>
<accession>A0A673V1C8</accession>
<name>A0A673V1C8_SURSU</name>
<evidence type="ECO:0000313" key="1">
    <source>
        <dbReference type="Ensembl" id="ENSSSUP00005030689.1"/>
    </source>
</evidence>
<dbReference type="Pfam" id="PF12494">
    <property type="entry name" value="DUF3695"/>
    <property type="match status" value="1"/>
</dbReference>
<proteinExistence type="predicted"/>
<organism evidence="1 2">
    <name type="scientific">Suricata suricatta</name>
    <name type="common">Meerkat</name>
    <dbReference type="NCBI Taxonomy" id="37032"/>
    <lineage>
        <taxon>Eukaryota</taxon>
        <taxon>Metazoa</taxon>
        <taxon>Chordata</taxon>
        <taxon>Craniata</taxon>
        <taxon>Vertebrata</taxon>
        <taxon>Euteleostomi</taxon>
        <taxon>Mammalia</taxon>
        <taxon>Eutheria</taxon>
        <taxon>Laurasiatheria</taxon>
        <taxon>Carnivora</taxon>
        <taxon>Feliformia</taxon>
        <taxon>Herpestidae</taxon>
        <taxon>Suricata</taxon>
    </lineage>
</organism>
<sequence>MIFLDILPKLYGPTSKKLNKSNLIKSNNFCATNDTIYKVKNSGCVGPPPSLTPAPFTQDPFHHPMFDNNDSYLGKPWASKKLPYKNPTHPAHLYNHHTGTFKNKNEILLHQKTSQDTHGIIKIQFAGETLHPPPPPSITSWTLDQLKEVYPQHPGVQSVPSHGSHQWRLLRKNDGGFFST</sequence>
<evidence type="ECO:0000313" key="2">
    <source>
        <dbReference type="Proteomes" id="UP000472268"/>
    </source>
</evidence>
<reference evidence="1" key="3">
    <citation type="submission" date="2025-09" db="UniProtKB">
        <authorList>
            <consortium name="Ensembl"/>
        </authorList>
    </citation>
    <scope>IDENTIFICATION</scope>
</reference>
<reference evidence="1" key="2">
    <citation type="submission" date="2025-08" db="UniProtKB">
        <authorList>
            <consortium name="Ensembl"/>
        </authorList>
    </citation>
    <scope>IDENTIFICATION</scope>
</reference>
<reference evidence="1 2" key="1">
    <citation type="submission" date="2019-05" db="EMBL/GenBank/DDBJ databases">
        <title>A Chromosome-scale Meerkat (S. suricatta) Genome Assembly.</title>
        <authorList>
            <person name="Dudchenko O."/>
            <person name="Lieberman Aiden E."/>
            <person name="Tung J."/>
            <person name="Barreiro L.B."/>
            <person name="Clutton-Brock T.H."/>
        </authorList>
    </citation>
    <scope>NUCLEOTIDE SEQUENCE [LARGE SCALE GENOMIC DNA]</scope>
</reference>
<dbReference type="AlphaFoldDB" id="A0A673V1C8"/>